<sequence>MSDDSILDLDADDMSTVNTHPKEFKSCRKRLVKPFPALKEFAYPNCHFLNKVAIPRQVKILMCFSKNCKCDFRIVMKQRRKPYVFNCPASCTGGPATLAYTELTDIWRFDQWNNVFA</sequence>
<reference evidence="1" key="1">
    <citation type="submission" date="2014-07" db="EMBL/GenBank/DDBJ databases">
        <authorList>
            <person name="Martin A.A"/>
            <person name="De Silva N."/>
        </authorList>
    </citation>
    <scope>NUCLEOTIDE SEQUENCE</scope>
</reference>
<evidence type="ECO:0000313" key="1">
    <source>
        <dbReference type="Proteomes" id="UP000035680"/>
    </source>
</evidence>
<reference evidence="2" key="2">
    <citation type="submission" date="2015-08" db="UniProtKB">
        <authorList>
            <consortium name="WormBaseParasite"/>
        </authorList>
    </citation>
    <scope>IDENTIFICATION</scope>
</reference>
<dbReference type="Proteomes" id="UP000035680">
    <property type="component" value="Unassembled WGS sequence"/>
</dbReference>
<dbReference type="WBParaSite" id="SVE_0293500.1">
    <property type="protein sequence ID" value="SVE_0293500.1"/>
    <property type="gene ID" value="SVE_0293500"/>
</dbReference>
<keyword evidence="1" id="KW-1185">Reference proteome</keyword>
<evidence type="ECO:0000313" key="2">
    <source>
        <dbReference type="WBParaSite" id="SVE_0293500.1"/>
    </source>
</evidence>
<proteinExistence type="predicted"/>
<organism evidence="1 2">
    <name type="scientific">Strongyloides venezuelensis</name>
    <name type="common">Threadworm</name>
    <dbReference type="NCBI Taxonomy" id="75913"/>
    <lineage>
        <taxon>Eukaryota</taxon>
        <taxon>Metazoa</taxon>
        <taxon>Ecdysozoa</taxon>
        <taxon>Nematoda</taxon>
        <taxon>Chromadorea</taxon>
        <taxon>Rhabditida</taxon>
        <taxon>Tylenchina</taxon>
        <taxon>Panagrolaimomorpha</taxon>
        <taxon>Strongyloidoidea</taxon>
        <taxon>Strongyloididae</taxon>
        <taxon>Strongyloides</taxon>
    </lineage>
</organism>
<protein>
    <submittedName>
        <fullName evidence="2">DBD_Tnp_Mut domain-containing protein</fullName>
    </submittedName>
</protein>
<name>A0A0K0F2A7_STRVS</name>
<dbReference type="AlphaFoldDB" id="A0A0K0F2A7"/>
<accession>A0A0K0F2A7</accession>